<feature type="region of interest" description="Disordered" evidence="5">
    <location>
        <begin position="48"/>
        <end position="86"/>
    </location>
</feature>
<dbReference type="AlphaFoldDB" id="A0A2H0PYU6"/>
<protein>
    <recommendedName>
        <fullName evidence="4">Large ribosomal subunit protein bL12</fullName>
    </recommendedName>
</protein>
<dbReference type="Gene3D" id="1.20.5.710">
    <property type="entry name" value="Single helix bin"/>
    <property type="match status" value="1"/>
</dbReference>
<accession>A0A2H0PYU6</accession>
<evidence type="ECO:0000259" key="7">
    <source>
        <dbReference type="Pfam" id="PF16320"/>
    </source>
</evidence>
<feature type="domain" description="Large ribosomal subunit protein bL12 oligomerization" evidence="7">
    <location>
        <begin position="90"/>
        <end position="135"/>
    </location>
</feature>
<dbReference type="PANTHER" id="PTHR45987">
    <property type="entry name" value="39S RIBOSOMAL PROTEIN L12"/>
    <property type="match status" value="1"/>
</dbReference>
<dbReference type="GO" id="GO:0003735">
    <property type="term" value="F:structural constituent of ribosome"/>
    <property type="evidence" value="ECO:0007669"/>
    <property type="project" value="InterPro"/>
</dbReference>
<dbReference type="Pfam" id="PF00542">
    <property type="entry name" value="Ribosomal_L12"/>
    <property type="match status" value="1"/>
</dbReference>
<dbReference type="Pfam" id="PF16320">
    <property type="entry name" value="Ribosomal_L12_N"/>
    <property type="match status" value="1"/>
</dbReference>
<dbReference type="FunFam" id="3.30.1390.10:FF:000001">
    <property type="entry name" value="50S ribosomal protein L7/L12"/>
    <property type="match status" value="1"/>
</dbReference>
<proteinExistence type="inferred from homology"/>
<evidence type="ECO:0000259" key="6">
    <source>
        <dbReference type="Pfam" id="PF00542"/>
    </source>
</evidence>
<dbReference type="PANTHER" id="PTHR45987:SF4">
    <property type="entry name" value="LARGE RIBOSOMAL SUBUNIT PROTEIN BL12M"/>
    <property type="match status" value="1"/>
</dbReference>
<dbReference type="SUPFAM" id="SSF54736">
    <property type="entry name" value="ClpS-like"/>
    <property type="match status" value="1"/>
</dbReference>
<dbReference type="Gene3D" id="3.30.1390.10">
    <property type="match status" value="1"/>
</dbReference>
<dbReference type="GO" id="GO:0022625">
    <property type="term" value="C:cytosolic large ribosomal subunit"/>
    <property type="evidence" value="ECO:0007669"/>
    <property type="project" value="TreeGrafter"/>
</dbReference>
<dbReference type="SUPFAM" id="SSF48300">
    <property type="entry name" value="Ribosomal protein L7/12, oligomerisation (N-terminal) domain"/>
    <property type="match status" value="1"/>
</dbReference>
<reference evidence="8 9" key="1">
    <citation type="submission" date="2017-09" db="EMBL/GenBank/DDBJ databases">
        <title>Depth-based differentiation of microbial function through sediment-hosted aquifers and enrichment of novel symbionts in the deep terrestrial subsurface.</title>
        <authorList>
            <person name="Probst A.J."/>
            <person name="Ladd B."/>
            <person name="Jarett J.K."/>
            <person name="Geller-Mcgrath D.E."/>
            <person name="Sieber C.M."/>
            <person name="Emerson J.B."/>
            <person name="Anantharaman K."/>
            <person name="Thomas B.C."/>
            <person name="Malmstrom R."/>
            <person name="Stieglmeier M."/>
            <person name="Klingl A."/>
            <person name="Woyke T."/>
            <person name="Ryan C.M."/>
            <person name="Banfield J.F."/>
        </authorList>
    </citation>
    <scope>NUCLEOTIDE SEQUENCE [LARGE SCALE GENOMIC DNA]</scope>
    <source>
        <strain evidence="8">CG11_big_fil_rev_8_21_14_0_20_42_15</strain>
    </source>
</reference>
<evidence type="ECO:0000256" key="4">
    <source>
        <dbReference type="HAMAP-Rule" id="MF_00368"/>
    </source>
</evidence>
<dbReference type="InterPro" id="IPR036235">
    <property type="entry name" value="Ribosomal_bL12_oligo_N_sf"/>
</dbReference>
<feature type="compositionally biased region" description="Basic and acidic residues" evidence="5">
    <location>
        <begin position="48"/>
        <end position="59"/>
    </location>
</feature>
<dbReference type="InterPro" id="IPR008932">
    <property type="entry name" value="Ribosomal_bL12_oligo"/>
</dbReference>
<dbReference type="InterPro" id="IPR000206">
    <property type="entry name" value="Ribosomal_bL12"/>
</dbReference>
<evidence type="ECO:0000256" key="3">
    <source>
        <dbReference type="ARBA" id="ARBA00023274"/>
    </source>
</evidence>
<dbReference type="GO" id="GO:0006412">
    <property type="term" value="P:translation"/>
    <property type="evidence" value="ECO:0007669"/>
    <property type="project" value="UniProtKB-UniRule"/>
</dbReference>
<dbReference type="GO" id="GO:0003729">
    <property type="term" value="F:mRNA binding"/>
    <property type="evidence" value="ECO:0007669"/>
    <property type="project" value="TreeGrafter"/>
</dbReference>
<feature type="domain" description="Large ribosomal subunit protein bL12 C-terminal" evidence="6">
    <location>
        <begin position="144"/>
        <end position="211"/>
    </location>
</feature>
<comment type="subunit">
    <text evidence="4">Homodimer. Part of the ribosomal stalk of the 50S ribosomal subunit. Forms a multimeric L10(L12)X complex, where L10 forms an elongated spine to which 2 to 4 L12 dimers bind in a sequential fashion. Binds GTP-bound translation factors.</text>
</comment>
<name>A0A2H0PYU6_9BACT</name>
<dbReference type="InterPro" id="IPR013823">
    <property type="entry name" value="Ribosomal_bL12_C"/>
</dbReference>
<organism evidence="8 9">
    <name type="scientific">Candidatus Berkelbacteria bacterium CG11_big_fil_rev_8_21_14_0_20_42_15</name>
    <dbReference type="NCBI Taxonomy" id="1974517"/>
    <lineage>
        <taxon>Bacteria</taxon>
        <taxon>Candidatus Berkelbacteria</taxon>
    </lineage>
</organism>
<comment type="function">
    <text evidence="4">Forms part of the ribosomal stalk which helps the ribosome interact with GTP-bound translation factors. Is thus essential for accurate translation.</text>
</comment>
<sequence>MPDDTKETKGEKVEKASETAEIAKDVAVEAKEEAEEAKEDAIEAKEVAAEAKEEVKEVEVESSDAPTEKSEVGVPAESVGKKPAPSGKYKELIEQIENLSVLELSELVKDLEERFGVSAAAPVAVAAGGAATGGAIEVEEKLSYDVVLAASGDKKIQVIKAVREIKPDLGLKEAKDLVEGAPKDLLKGAKKEEAEEAKKKLEEAGATVELK</sequence>
<comment type="caution">
    <text evidence="8">The sequence shown here is derived from an EMBL/GenBank/DDBJ whole genome shotgun (WGS) entry which is preliminary data.</text>
</comment>
<dbReference type="InterPro" id="IPR014719">
    <property type="entry name" value="Ribosomal_bL12_C/ClpS-like"/>
</dbReference>
<evidence type="ECO:0000313" key="8">
    <source>
        <dbReference type="EMBL" id="PIR27209.1"/>
    </source>
</evidence>
<evidence type="ECO:0000256" key="5">
    <source>
        <dbReference type="SAM" id="MobiDB-lite"/>
    </source>
</evidence>
<dbReference type="NCBIfam" id="TIGR00855">
    <property type="entry name" value="L12"/>
    <property type="match status" value="1"/>
</dbReference>
<evidence type="ECO:0000256" key="1">
    <source>
        <dbReference type="ARBA" id="ARBA00007197"/>
    </source>
</evidence>
<dbReference type="HAMAP" id="MF_00368">
    <property type="entry name" value="Ribosomal_bL12"/>
    <property type="match status" value="1"/>
</dbReference>
<evidence type="ECO:0000313" key="9">
    <source>
        <dbReference type="Proteomes" id="UP000231154"/>
    </source>
</evidence>
<keyword evidence="2 4" id="KW-0689">Ribosomal protein</keyword>
<feature type="region of interest" description="Disordered" evidence="5">
    <location>
        <begin position="1"/>
        <end position="21"/>
    </location>
</feature>
<dbReference type="Proteomes" id="UP000231154">
    <property type="component" value="Unassembled WGS sequence"/>
</dbReference>
<gene>
    <name evidence="4" type="primary">rplL</name>
    <name evidence="8" type="ORF">COV40_02095</name>
</gene>
<keyword evidence="3 4" id="KW-0687">Ribonucleoprotein</keyword>
<evidence type="ECO:0000256" key="2">
    <source>
        <dbReference type="ARBA" id="ARBA00022980"/>
    </source>
</evidence>
<comment type="similarity">
    <text evidence="1 4">Belongs to the bacterial ribosomal protein bL12 family.</text>
</comment>
<dbReference type="EMBL" id="PCXF01000060">
    <property type="protein sequence ID" value="PIR27209.1"/>
    <property type="molecule type" value="Genomic_DNA"/>
</dbReference>